<feature type="transmembrane region" description="Helical" evidence="1">
    <location>
        <begin position="55"/>
        <end position="75"/>
    </location>
</feature>
<reference evidence="2 3" key="1">
    <citation type="submission" date="2018-11" db="EMBL/GenBank/DDBJ databases">
        <title>Sequencing the genomes of 1000 actinobacteria strains.</title>
        <authorList>
            <person name="Klenk H.-P."/>
        </authorList>
    </citation>
    <scope>NUCLEOTIDE SEQUENCE [LARGE SCALE GENOMIC DNA]</scope>
    <source>
        <strain evidence="2 3">DSM 44254</strain>
    </source>
</reference>
<feature type="transmembrane region" description="Helical" evidence="1">
    <location>
        <begin position="25"/>
        <end position="43"/>
    </location>
</feature>
<dbReference type="RefSeq" id="WP_123668940.1">
    <property type="nucleotide sequence ID" value="NZ_RJKE01000001.1"/>
</dbReference>
<accession>A0A3N1D8U9</accession>
<gene>
    <name evidence="2" type="ORF">EDD29_7626</name>
</gene>
<comment type="caution">
    <text evidence="2">The sequence shown here is derived from an EMBL/GenBank/DDBJ whole genome shotgun (WGS) entry which is preliminary data.</text>
</comment>
<keyword evidence="1" id="KW-0812">Transmembrane</keyword>
<sequence length="160" mass="17106">MSRRPKPPPGQGPAVVWTERGPRPFLAAFAGAVALAAVLLTLAEGDLTWTANPLVWAVVAVIAAIVALVAWSRIATIAAGKDWFRAGSSWVRTSKLTRVKFAPSPRPTLHLEDSAGRDLTLDLLALAAHPTLSTHLTTTIRTNTPDLPLDPQTTDYLNSL</sequence>
<keyword evidence="3" id="KW-1185">Reference proteome</keyword>
<evidence type="ECO:0000313" key="3">
    <source>
        <dbReference type="Proteomes" id="UP000272400"/>
    </source>
</evidence>
<evidence type="ECO:0000256" key="1">
    <source>
        <dbReference type="SAM" id="Phobius"/>
    </source>
</evidence>
<name>A0A3N1D8U9_9ACTN</name>
<protein>
    <submittedName>
        <fullName evidence="2">Uncharacterized protein</fullName>
    </submittedName>
</protein>
<dbReference type="OrthoDB" id="4460669at2"/>
<evidence type="ECO:0000313" key="2">
    <source>
        <dbReference type="EMBL" id="ROO89916.1"/>
    </source>
</evidence>
<dbReference type="EMBL" id="RJKE01000001">
    <property type="protein sequence ID" value="ROO89916.1"/>
    <property type="molecule type" value="Genomic_DNA"/>
</dbReference>
<proteinExistence type="predicted"/>
<dbReference type="AlphaFoldDB" id="A0A3N1D8U9"/>
<dbReference type="Proteomes" id="UP000272400">
    <property type="component" value="Unassembled WGS sequence"/>
</dbReference>
<organism evidence="2 3">
    <name type="scientific">Actinocorallia herbida</name>
    <dbReference type="NCBI Taxonomy" id="58109"/>
    <lineage>
        <taxon>Bacteria</taxon>
        <taxon>Bacillati</taxon>
        <taxon>Actinomycetota</taxon>
        <taxon>Actinomycetes</taxon>
        <taxon>Streptosporangiales</taxon>
        <taxon>Thermomonosporaceae</taxon>
        <taxon>Actinocorallia</taxon>
    </lineage>
</organism>
<keyword evidence="1" id="KW-1133">Transmembrane helix</keyword>
<keyword evidence="1" id="KW-0472">Membrane</keyword>